<dbReference type="AlphaFoldDB" id="W9VVH1"/>
<comment type="caution">
    <text evidence="1">The sequence shown here is derived from an EMBL/GenBank/DDBJ whole genome shotgun (WGS) entry which is preliminary data.</text>
</comment>
<dbReference type="eggNOG" id="ENOG5031V4J">
    <property type="taxonomic scope" value="Bacteria"/>
</dbReference>
<gene>
    <name evidence="1" type="ORF">D779_2541</name>
</gene>
<dbReference type="EMBL" id="AONC01000040">
    <property type="protein sequence ID" value="EXJ14400.1"/>
    <property type="molecule type" value="Genomic_DNA"/>
</dbReference>
<proteinExistence type="predicted"/>
<accession>W9VVH1</accession>
<keyword evidence="2" id="KW-1185">Reference proteome</keyword>
<evidence type="ECO:0000313" key="2">
    <source>
        <dbReference type="Proteomes" id="UP000019460"/>
    </source>
</evidence>
<evidence type="ECO:0008006" key="3">
    <source>
        <dbReference type="Google" id="ProtNLM"/>
    </source>
</evidence>
<evidence type="ECO:0000313" key="1">
    <source>
        <dbReference type="EMBL" id="EXJ14400.1"/>
    </source>
</evidence>
<dbReference type="RefSeq" id="WP_043754760.1">
    <property type="nucleotide sequence ID" value="NZ_AONC01000040.1"/>
</dbReference>
<protein>
    <recommendedName>
        <fullName evidence="3">DUF2750 domain-containing protein</fullName>
    </recommendedName>
</protein>
<sequence>MNAPLSRSDIATLFHLSPSERYTHFLTEAAQRGRVWTLCGQGGFVAFCDEEGHDCFPFWPAPELAEASADEDWSDCRAEPLELGVFMERWLTGMARDDRQVSVFPAPDGTGIVVDPLMLLQDLEDELRQPD</sequence>
<dbReference type="InterPro" id="IPR021284">
    <property type="entry name" value="DUF2750"/>
</dbReference>
<organism evidence="1 2">
    <name type="scientific">Imhoffiella purpurea</name>
    <dbReference type="NCBI Taxonomy" id="1249627"/>
    <lineage>
        <taxon>Bacteria</taxon>
        <taxon>Pseudomonadati</taxon>
        <taxon>Pseudomonadota</taxon>
        <taxon>Gammaproteobacteria</taxon>
        <taxon>Chromatiales</taxon>
        <taxon>Chromatiaceae</taxon>
        <taxon>Imhoffiella</taxon>
    </lineage>
</organism>
<reference evidence="1 2" key="1">
    <citation type="submission" date="2012-11" db="EMBL/GenBank/DDBJ databases">
        <title>Genome assembly of Thiorhodococcus sp. AK35.</title>
        <authorList>
            <person name="Nupur N."/>
            <person name="Khatri I."/>
            <person name="Subramanian S."/>
            <person name="Pinnaka A."/>
        </authorList>
    </citation>
    <scope>NUCLEOTIDE SEQUENCE [LARGE SCALE GENOMIC DNA]</scope>
    <source>
        <strain evidence="1 2">AK35</strain>
    </source>
</reference>
<dbReference type="Pfam" id="PF11042">
    <property type="entry name" value="DUF2750"/>
    <property type="match status" value="1"/>
</dbReference>
<name>W9VVH1_9GAMM</name>
<dbReference type="STRING" id="1249627.D779_2541"/>
<dbReference type="OrthoDB" id="2936081at2"/>
<dbReference type="Proteomes" id="UP000019460">
    <property type="component" value="Unassembled WGS sequence"/>
</dbReference>